<comment type="caution">
    <text evidence="1">The sequence shown here is derived from an EMBL/GenBank/DDBJ whole genome shotgun (WGS) entry which is preliminary data.</text>
</comment>
<keyword evidence="2" id="KW-1185">Reference proteome</keyword>
<proteinExistence type="predicted"/>
<name>A0A8J8T6L2_HALGN</name>
<gene>
    <name evidence="1" type="ORF">FGO68_gene151</name>
</gene>
<dbReference type="EMBL" id="RRYP01003878">
    <property type="protein sequence ID" value="TNV83391.1"/>
    <property type="molecule type" value="Genomic_DNA"/>
</dbReference>
<dbReference type="Proteomes" id="UP000785679">
    <property type="component" value="Unassembled WGS sequence"/>
</dbReference>
<dbReference type="AlphaFoldDB" id="A0A8J8T6L2"/>
<accession>A0A8J8T6L2</accession>
<evidence type="ECO:0000313" key="1">
    <source>
        <dbReference type="EMBL" id="TNV83391.1"/>
    </source>
</evidence>
<organism evidence="1 2">
    <name type="scientific">Halteria grandinella</name>
    <dbReference type="NCBI Taxonomy" id="5974"/>
    <lineage>
        <taxon>Eukaryota</taxon>
        <taxon>Sar</taxon>
        <taxon>Alveolata</taxon>
        <taxon>Ciliophora</taxon>
        <taxon>Intramacronucleata</taxon>
        <taxon>Spirotrichea</taxon>
        <taxon>Stichotrichia</taxon>
        <taxon>Sporadotrichida</taxon>
        <taxon>Halteriidae</taxon>
        <taxon>Halteria</taxon>
    </lineage>
</organism>
<protein>
    <submittedName>
        <fullName evidence="1">Uncharacterized protein</fullName>
    </submittedName>
</protein>
<sequence>MPHVFLSFQSLRKSESIAQSIESQKESRTIQKCLQMQSALLLNQRESQHSAPTILEKVTSLAHFTILPTCLASPKQNKCSQTRGKGPASKINSKSFRENSFTICTNKQGTSQYLTQIQSLH</sequence>
<reference evidence="1" key="1">
    <citation type="submission" date="2019-06" db="EMBL/GenBank/DDBJ databases">
        <authorList>
            <person name="Zheng W."/>
        </authorList>
    </citation>
    <scope>NUCLEOTIDE SEQUENCE</scope>
    <source>
        <strain evidence="1">QDHG01</strain>
    </source>
</reference>
<evidence type="ECO:0000313" key="2">
    <source>
        <dbReference type="Proteomes" id="UP000785679"/>
    </source>
</evidence>